<dbReference type="Proteomes" id="UP000184386">
    <property type="component" value="Unassembled WGS sequence"/>
</dbReference>
<protein>
    <submittedName>
        <fullName evidence="2">Uncharacterized protein</fullName>
    </submittedName>
</protein>
<proteinExistence type="predicted"/>
<evidence type="ECO:0000256" key="1">
    <source>
        <dbReference type="SAM" id="Phobius"/>
    </source>
</evidence>
<keyword evidence="1" id="KW-0472">Membrane</keyword>
<gene>
    <name evidence="2" type="ORF">SAMN02745136_03126</name>
</gene>
<keyword evidence="1" id="KW-0812">Transmembrane</keyword>
<dbReference type="RefSeq" id="WP_073277553.1">
    <property type="nucleotide sequence ID" value="NZ_FRAC01000015.1"/>
</dbReference>
<keyword evidence="3" id="KW-1185">Reference proteome</keyword>
<sequence>MDKEAMEVLDLGILMLVLALCIVTGVASTFETNRRAYGYNETYMQDKNTTIKNNAYVLTEYGSYDASLSKAELMLVTQIQDSNMPAPKSLKIHDTQFDINYTYKENLSMYGQYMAGAIQNDQKDTRYLVTYEYETDSNGKTANAYYNFAVTN</sequence>
<accession>A0A1M6UK29</accession>
<organism evidence="2 3">
    <name type="scientific">Anaerocolumna jejuensis DSM 15929</name>
    <dbReference type="NCBI Taxonomy" id="1121322"/>
    <lineage>
        <taxon>Bacteria</taxon>
        <taxon>Bacillati</taxon>
        <taxon>Bacillota</taxon>
        <taxon>Clostridia</taxon>
        <taxon>Lachnospirales</taxon>
        <taxon>Lachnospiraceae</taxon>
        <taxon>Anaerocolumna</taxon>
    </lineage>
</organism>
<reference evidence="2 3" key="1">
    <citation type="submission" date="2016-11" db="EMBL/GenBank/DDBJ databases">
        <authorList>
            <person name="Jaros S."/>
            <person name="Januszkiewicz K."/>
            <person name="Wedrychowicz H."/>
        </authorList>
    </citation>
    <scope>NUCLEOTIDE SEQUENCE [LARGE SCALE GENOMIC DNA]</scope>
    <source>
        <strain evidence="2 3">DSM 15929</strain>
    </source>
</reference>
<dbReference type="OrthoDB" id="2081651at2"/>
<dbReference type="AlphaFoldDB" id="A0A1M6UK29"/>
<keyword evidence="1" id="KW-1133">Transmembrane helix</keyword>
<dbReference type="EMBL" id="FRAC01000015">
    <property type="protein sequence ID" value="SHK69572.1"/>
    <property type="molecule type" value="Genomic_DNA"/>
</dbReference>
<dbReference type="STRING" id="1121322.SAMN02745136_03126"/>
<evidence type="ECO:0000313" key="2">
    <source>
        <dbReference type="EMBL" id="SHK69572.1"/>
    </source>
</evidence>
<feature type="transmembrane region" description="Helical" evidence="1">
    <location>
        <begin position="12"/>
        <end position="30"/>
    </location>
</feature>
<name>A0A1M6UK29_9FIRM</name>
<evidence type="ECO:0000313" key="3">
    <source>
        <dbReference type="Proteomes" id="UP000184386"/>
    </source>
</evidence>